<evidence type="ECO:0000256" key="11">
    <source>
        <dbReference type="ARBA" id="ARBA00031194"/>
    </source>
</evidence>
<evidence type="ECO:0000256" key="4">
    <source>
        <dbReference type="ARBA" id="ARBA00022598"/>
    </source>
</evidence>
<dbReference type="Proteomes" id="UP000186698">
    <property type="component" value="Chromosome 7L"/>
</dbReference>
<evidence type="ECO:0000256" key="5">
    <source>
        <dbReference type="ARBA" id="ARBA00022741"/>
    </source>
</evidence>
<dbReference type="InterPro" id="IPR036690">
    <property type="entry name" value="Fdx_antiC-bd_sf"/>
</dbReference>
<evidence type="ECO:0000256" key="6">
    <source>
        <dbReference type="ARBA" id="ARBA00022840"/>
    </source>
</evidence>
<dbReference type="SUPFAM" id="SSF54991">
    <property type="entry name" value="Anticodon-binding domain of PheRS"/>
    <property type="match status" value="1"/>
</dbReference>
<dbReference type="EC" id="6.1.1.20" evidence="3"/>
<dbReference type="FunFam" id="3.30.70.380:FF:000002">
    <property type="entry name" value="phenylalanine--tRNA ligase, mitochondrial"/>
    <property type="match status" value="1"/>
</dbReference>
<feature type="domain" description="FDX-ACB" evidence="13">
    <location>
        <begin position="529"/>
        <end position="622"/>
    </location>
</feature>
<dbReference type="Pfam" id="PF03147">
    <property type="entry name" value="FDX-ACB"/>
    <property type="match status" value="1"/>
</dbReference>
<dbReference type="InterPro" id="IPR019446">
    <property type="entry name" value="BMT5-like"/>
</dbReference>
<dbReference type="KEGG" id="xla:108696486"/>
<keyword evidence="4" id="KW-0436">Ligase</keyword>
<evidence type="ECO:0000256" key="2">
    <source>
        <dbReference type="ARBA" id="ARBA00008226"/>
    </source>
</evidence>
<keyword evidence="9" id="KW-0496">Mitochondrion</keyword>
<keyword evidence="10" id="KW-0030">Aminoacyl-tRNA synthetase</keyword>
<gene>
    <name evidence="15" type="primary">fdxacb1.L</name>
</gene>
<dbReference type="PROSITE" id="PS51447">
    <property type="entry name" value="FDX_ACB"/>
    <property type="match status" value="1"/>
</dbReference>
<evidence type="ECO:0000256" key="7">
    <source>
        <dbReference type="ARBA" id="ARBA00022917"/>
    </source>
</evidence>
<dbReference type="FunFam" id="3.40.50.150:FF:000361">
    <property type="entry name" value="Ferredoxin-fold anticodon-binding domain-containing protein 1 homolog"/>
    <property type="match status" value="1"/>
</dbReference>
<dbReference type="GO" id="GO:0004826">
    <property type="term" value="F:phenylalanine-tRNA ligase activity"/>
    <property type="evidence" value="ECO:0007669"/>
    <property type="project" value="UniProtKB-EC"/>
</dbReference>
<evidence type="ECO:0000256" key="1">
    <source>
        <dbReference type="ARBA" id="ARBA00004305"/>
    </source>
</evidence>
<dbReference type="CTD" id="108696486"/>
<dbReference type="InterPro" id="IPR005121">
    <property type="entry name" value="Fdx_antiC-bd"/>
</dbReference>
<dbReference type="GO" id="GO:0070475">
    <property type="term" value="P:rRNA base methylation"/>
    <property type="evidence" value="ECO:0000318"/>
    <property type="project" value="GO_Central"/>
</dbReference>
<keyword evidence="5" id="KW-0547">Nucleotide-binding</keyword>
<comment type="similarity">
    <text evidence="2">Belongs to the class-II aminoacyl-tRNA synthetase family.</text>
</comment>
<evidence type="ECO:0000256" key="8">
    <source>
        <dbReference type="ARBA" id="ARBA00022946"/>
    </source>
</evidence>
<dbReference type="GO" id="GO:0005737">
    <property type="term" value="C:cytoplasm"/>
    <property type="evidence" value="ECO:0000318"/>
    <property type="project" value="GO_Central"/>
</dbReference>
<accession>A0A8J0TC27</accession>
<dbReference type="Gene3D" id="3.30.70.380">
    <property type="entry name" value="Ferrodoxin-fold anticodon-binding domain"/>
    <property type="match status" value="1"/>
</dbReference>
<dbReference type="AlphaFoldDB" id="A0A8J0TC27"/>
<keyword evidence="7" id="KW-0648">Protein biosynthesis</keyword>
<dbReference type="RefSeq" id="XP_018081402.1">
    <property type="nucleotide sequence ID" value="XM_018225913.2"/>
</dbReference>
<protein>
    <recommendedName>
        <fullName evidence="3">phenylalanine--tRNA ligase</fullName>
        <ecNumber evidence="3">6.1.1.20</ecNumber>
    </recommendedName>
    <alternativeName>
        <fullName evidence="11">Phenylalanyl-tRNA synthetase</fullName>
    </alternativeName>
</protein>
<dbReference type="GeneID" id="108696486"/>
<comment type="subcellular location">
    <subcellularLocation>
        <location evidence="1">Mitochondrion matrix</location>
    </subcellularLocation>
</comment>
<dbReference type="InterPro" id="IPR045864">
    <property type="entry name" value="aa-tRNA-synth_II/BPL/LPL"/>
</dbReference>
<name>A0A8J0TC27_XENLA</name>
<evidence type="ECO:0000256" key="9">
    <source>
        <dbReference type="ARBA" id="ARBA00023128"/>
    </source>
</evidence>
<dbReference type="OrthoDB" id="273345at2759"/>
<keyword evidence="8" id="KW-0809">Transit peptide</keyword>
<keyword evidence="14" id="KW-1185">Reference proteome</keyword>
<proteinExistence type="inferred from homology"/>
<evidence type="ECO:0000256" key="3">
    <source>
        <dbReference type="ARBA" id="ARBA00012814"/>
    </source>
</evidence>
<dbReference type="GO" id="GO:0006412">
    <property type="term" value="P:translation"/>
    <property type="evidence" value="ECO:0007669"/>
    <property type="project" value="UniProtKB-KW"/>
</dbReference>
<evidence type="ECO:0000256" key="10">
    <source>
        <dbReference type="ARBA" id="ARBA00023146"/>
    </source>
</evidence>
<reference evidence="15" key="1">
    <citation type="submission" date="2025-08" db="UniProtKB">
        <authorList>
            <consortium name="RefSeq"/>
        </authorList>
    </citation>
    <scope>IDENTIFICATION</scope>
    <source>
        <strain evidence="15">J_2021</strain>
        <tissue evidence="15">Erythrocytes</tissue>
    </source>
</reference>
<comment type="catalytic activity">
    <reaction evidence="12">
        <text>tRNA(Phe) + L-phenylalanine + ATP = L-phenylalanyl-tRNA(Phe) + AMP + diphosphate + H(+)</text>
        <dbReference type="Rhea" id="RHEA:19413"/>
        <dbReference type="Rhea" id="RHEA-COMP:9668"/>
        <dbReference type="Rhea" id="RHEA-COMP:9699"/>
        <dbReference type="ChEBI" id="CHEBI:15378"/>
        <dbReference type="ChEBI" id="CHEBI:30616"/>
        <dbReference type="ChEBI" id="CHEBI:33019"/>
        <dbReference type="ChEBI" id="CHEBI:58095"/>
        <dbReference type="ChEBI" id="CHEBI:78442"/>
        <dbReference type="ChEBI" id="CHEBI:78531"/>
        <dbReference type="ChEBI" id="CHEBI:456215"/>
        <dbReference type="EC" id="6.1.1.20"/>
    </reaction>
</comment>
<evidence type="ECO:0000313" key="15">
    <source>
        <dbReference type="RefSeq" id="XP_018081402.1"/>
    </source>
</evidence>
<evidence type="ECO:0000313" key="14">
    <source>
        <dbReference type="Proteomes" id="UP000186698"/>
    </source>
</evidence>
<dbReference type="GO" id="GO:0070042">
    <property type="term" value="F:rRNA (uridine-N3-)-methyltransferase activity"/>
    <property type="evidence" value="ECO:0000318"/>
    <property type="project" value="GO_Central"/>
</dbReference>
<dbReference type="PANTHER" id="PTHR11538">
    <property type="entry name" value="PHENYLALANYL-TRNA SYNTHETASE"/>
    <property type="match status" value="1"/>
</dbReference>
<dbReference type="GO" id="GO:0005524">
    <property type="term" value="F:ATP binding"/>
    <property type="evidence" value="ECO:0007669"/>
    <property type="project" value="UniProtKB-KW"/>
</dbReference>
<dbReference type="PANTHER" id="PTHR11538:SF26">
    <property type="entry name" value="FERREDOXIN-FOLD ANTICODON-BINDING DOMAIN-CONTAINING PROTEIN 1"/>
    <property type="match status" value="1"/>
</dbReference>
<keyword evidence="6" id="KW-0067">ATP-binding</keyword>
<evidence type="ECO:0000256" key="12">
    <source>
        <dbReference type="ARBA" id="ARBA00049255"/>
    </source>
</evidence>
<organism evidence="14 15">
    <name type="scientific">Xenopus laevis</name>
    <name type="common">African clawed frog</name>
    <dbReference type="NCBI Taxonomy" id="8355"/>
    <lineage>
        <taxon>Eukaryota</taxon>
        <taxon>Metazoa</taxon>
        <taxon>Chordata</taxon>
        <taxon>Craniata</taxon>
        <taxon>Vertebrata</taxon>
        <taxon>Euteleostomi</taxon>
        <taxon>Amphibia</taxon>
        <taxon>Batrachia</taxon>
        <taxon>Anura</taxon>
        <taxon>Pipoidea</taxon>
        <taxon>Pipidae</taxon>
        <taxon>Xenopodinae</taxon>
        <taxon>Xenopus</taxon>
        <taxon>Xenopus</taxon>
    </lineage>
</organism>
<dbReference type="Pfam" id="PF10354">
    <property type="entry name" value="BMT5-like"/>
    <property type="match status" value="1"/>
</dbReference>
<dbReference type="SMART" id="SM00896">
    <property type="entry name" value="FDX-ACB"/>
    <property type="match status" value="1"/>
</dbReference>
<dbReference type="Gene3D" id="3.30.930.10">
    <property type="entry name" value="Bira Bifunctional Protein, Domain 2"/>
    <property type="match status" value="1"/>
</dbReference>
<evidence type="ECO:0000259" key="13">
    <source>
        <dbReference type="PROSITE" id="PS51447"/>
    </source>
</evidence>
<sequence length="622" mass="70708">MPVDGSEEDGQHIMEKALNILLVGEGNFSFSVCLCDLSRGRFHITATCFEAEDKVCRQTLAWNNVQHLRERGAVVVFGVDATDLGGNELLANKPYDQIIFNFPHCGRKAGVKKNRDLLTKFFLSCSNVLSQEGDIHVALCKGQGGTPADQHLREWHNSWQVVAMAAKAGYILSAVVPFGTDQYNGYQCTGYRSQEKSFHVEGSLTHIFTRSLPLEMLKPLQLINRLTDVLLTTNVLDEEEIRAYRDVLERDVYHPTRILNKELVAFLEKSVPLRCLEDTFSLVCDTCSSSANCCHSVSENVPYFINAMNGDVCPKYSLNAELKQVGSNTFCTNHSSKQYVRPSLSYFTNDIIQRPDFIQGVMYSLNGLVFRKCLASQWNMPIYHEFMLLWGCESDKITEQMQMLRTTIDSAVAYVQTLIANNSQYSGKRKTETNIIFNGVLTFDSNLHTGNATEKISCTYGDHIIGHINALPQRKNGNANGLLEVTLNLDLLAMCLLHIPDWQMLWTPDDRFKQQFNPPQLRIFKLFSLYPPHYTHDVSFWVREGSIFDNQEFHLLAQRVSKGTIRDIQLMDTFQNVNTGQTSLCYRITYQSCDRALSYETASEMQLLLREELQNCFSVTLR</sequence>
<dbReference type="GO" id="GO:0005759">
    <property type="term" value="C:mitochondrial matrix"/>
    <property type="evidence" value="ECO:0007669"/>
    <property type="project" value="UniProtKB-SubCell"/>
</dbReference>